<evidence type="ECO:0000256" key="1">
    <source>
        <dbReference type="SAM" id="MobiDB-lite"/>
    </source>
</evidence>
<gene>
    <name evidence="2" type="ORF">FCM35_KLT06151</name>
</gene>
<dbReference type="AlphaFoldDB" id="A0A833QVM3"/>
<comment type="caution">
    <text evidence="2">The sequence shown here is derived from an EMBL/GenBank/DDBJ whole genome shotgun (WGS) entry which is preliminary data.</text>
</comment>
<feature type="region of interest" description="Disordered" evidence="1">
    <location>
        <begin position="1"/>
        <end position="141"/>
    </location>
</feature>
<protein>
    <submittedName>
        <fullName evidence="2">Uncharacterized protein</fullName>
    </submittedName>
</protein>
<organism evidence="2 3">
    <name type="scientific">Carex littledalei</name>
    <dbReference type="NCBI Taxonomy" id="544730"/>
    <lineage>
        <taxon>Eukaryota</taxon>
        <taxon>Viridiplantae</taxon>
        <taxon>Streptophyta</taxon>
        <taxon>Embryophyta</taxon>
        <taxon>Tracheophyta</taxon>
        <taxon>Spermatophyta</taxon>
        <taxon>Magnoliopsida</taxon>
        <taxon>Liliopsida</taxon>
        <taxon>Poales</taxon>
        <taxon>Cyperaceae</taxon>
        <taxon>Cyperoideae</taxon>
        <taxon>Cariceae</taxon>
        <taxon>Carex</taxon>
        <taxon>Carex subgen. Euthyceras</taxon>
    </lineage>
</organism>
<accession>A0A833QVM3</accession>
<feature type="compositionally biased region" description="Low complexity" evidence="1">
    <location>
        <begin position="94"/>
        <end position="110"/>
    </location>
</feature>
<feature type="compositionally biased region" description="Polar residues" evidence="1">
    <location>
        <begin position="124"/>
        <end position="141"/>
    </location>
</feature>
<reference evidence="2" key="1">
    <citation type="submission" date="2020-01" db="EMBL/GenBank/DDBJ databases">
        <title>Genome sequence of Kobresia littledalei, the first chromosome-level genome in the family Cyperaceae.</title>
        <authorList>
            <person name="Qu G."/>
        </authorList>
    </citation>
    <scope>NUCLEOTIDE SEQUENCE</scope>
    <source>
        <strain evidence="2">C.B.Clarke</strain>
        <tissue evidence="2">Leaf</tissue>
    </source>
</reference>
<proteinExistence type="predicted"/>
<dbReference type="EMBL" id="SWLB01000015">
    <property type="protein sequence ID" value="KAF3329073.1"/>
    <property type="molecule type" value="Genomic_DNA"/>
</dbReference>
<evidence type="ECO:0000313" key="3">
    <source>
        <dbReference type="Proteomes" id="UP000623129"/>
    </source>
</evidence>
<dbReference type="Proteomes" id="UP000623129">
    <property type="component" value="Unassembled WGS sequence"/>
</dbReference>
<sequence>MPPDDATTSFSVFDSPSPDDETTTSFSVPDSPSPDDESTSSFSVPDSPSPPSSPDHTNSIPTPPFLSAVDSFPLSAPHFKSKSPLTANPPQQPQQPLLSTDLSSLDTNPNSPSPSPTFNPNPNQAETLTRHQLQHPSTSQPALALPEITNLQQIGHLGAFPTLSNLAVGESSEEV</sequence>
<keyword evidence="3" id="KW-1185">Reference proteome</keyword>
<evidence type="ECO:0000313" key="2">
    <source>
        <dbReference type="EMBL" id="KAF3329073.1"/>
    </source>
</evidence>
<name>A0A833QVM3_9POAL</name>